<keyword evidence="5" id="KW-1185">Reference proteome</keyword>
<sequence>MSGIVVDPTRTLLVVVDMQNYFIHPACYPHVGGLAAVQPILNVIGRCRQLGIQIGYLNWVIEEKDLEEMPPAVQRGWSADRLKTHGIGWHVNLGSELPDGQGRCLWKGSWNAELYEPIRAAARPEDVTFLKNRPSGMWSPDCDMARYIANHNKKTIFFAGVNTDQCVLGTLTDCYSKSYDCLMVKDCVATATTGLMAQELVEWNVARNYGFVVDSDSVLASQMLQA</sequence>
<dbReference type="GeneID" id="19977421"/>
<dbReference type="RefSeq" id="XP_008712975.1">
    <property type="nucleotide sequence ID" value="XM_008714753.1"/>
</dbReference>
<dbReference type="GO" id="GO:0016787">
    <property type="term" value="F:hydrolase activity"/>
    <property type="evidence" value="ECO:0007669"/>
    <property type="project" value="UniProtKB-KW"/>
</dbReference>
<protein>
    <recommendedName>
        <fullName evidence="3">Isochorismatase-like domain-containing protein</fullName>
    </recommendedName>
</protein>
<reference evidence="4 5" key="1">
    <citation type="submission" date="2013-03" db="EMBL/GenBank/DDBJ databases">
        <title>The Genome Sequence of Phialophora europaea CBS 101466.</title>
        <authorList>
            <consortium name="The Broad Institute Genomics Platform"/>
            <person name="Cuomo C."/>
            <person name="de Hoog S."/>
            <person name="Gorbushina A."/>
            <person name="Walker B."/>
            <person name="Young S.K."/>
            <person name="Zeng Q."/>
            <person name="Gargeya S."/>
            <person name="Fitzgerald M."/>
            <person name="Haas B."/>
            <person name="Abouelleil A."/>
            <person name="Allen A.W."/>
            <person name="Alvarado L."/>
            <person name="Arachchi H.M."/>
            <person name="Berlin A.M."/>
            <person name="Chapman S.B."/>
            <person name="Gainer-Dewar J."/>
            <person name="Goldberg J."/>
            <person name="Griggs A."/>
            <person name="Gujja S."/>
            <person name="Hansen M."/>
            <person name="Howarth C."/>
            <person name="Imamovic A."/>
            <person name="Ireland A."/>
            <person name="Larimer J."/>
            <person name="McCowan C."/>
            <person name="Murphy C."/>
            <person name="Pearson M."/>
            <person name="Poon T.W."/>
            <person name="Priest M."/>
            <person name="Roberts A."/>
            <person name="Saif S."/>
            <person name="Shea T."/>
            <person name="Sisk P."/>
            <person name="Sykes S."/>
            <person name="Wortman J."/>
            <person name="Nusbaum C."/>
            <person name="Birren B."/>
        </authorList>
    </citation>
    <scope>NUCLEOTIDE SEQUENCE [LARGE SCALE GENOMIC DNA]</scope>
    <source>
        <strain evidence="4 5">CBS 101466</strain>
    </source>
</reference>
<name>W2S979_CYPE1</name>
<evidence type="ECO:0000256" key="1">
    <source>
        <dbReference type="ARBA" id="ARBA00006336"/>
    </source>
</evidence>
<dbReference type="EMBL" id="KB822713">
    <property type="protein sequence ID" value="ETN45205.1"/>
    <property type="molecule type" value="Genomic_DNA"/>
</dbReference>
<dbReference type="PANTHER" id="PTHR43540">
    <property type="entry name" value="PEROXYUREIDOACRYLATE/UREIDOACRYLATE AMIDOHYDROLASE-RELATED"/>
    <property type="match status" value="1"/>
</dbReference>
<comment type="similarity">
    <text evidence="1">Belongs to the isochorismatase family.</text>
</comment>
<dbReference type="CDD" id="cd00431">
    <property type="entry name" value="cysteine_hydrolases"/>
    <property type="match status" value="1"/>
</dbReference>
<evidence type="ECO:0000313" key="5">
    <source>
        <dbReference type="Proteomes" id="UP000030752"/>
    </source>
</evidence>
<dbReference type="OrthoDB" id="167809at2759"/>
<dbReference type="Proteomes" id="UP000030752">
    <property type="component" value="Unassembled WGS sequence"/>
</dbReference>
<accession>W2S979</accession>
<keyword evidence="2" id="KW-0378">Hydrolase</keyword>
<evidence type="ECO:0000259" key="3">
    <source>
        <dbReference type="Pfam" id="PF00857"/>
    </source>
</evidence>
<dbReference type="InterPro" id="IPR050272">
    <property type="entry name" value="Isochorismatase-like_hydrls"/>
</dbReference>
<dbReference type="Pfam" id="PF00857">
    <property type="entry name" value="Isochorismatase"/>
    <property type="match status" value="1"/>
</dbReference>
<dbReference type="InParanoid" id="W2S979"/>
<dbReference type="HOGENOM" id="CLU_068979_0_0_1"/>
<dbReference type="AlphaFoldDB" id="W2S979"/>
<dbReference type="STRING" id="1220924.W2S979"/>
<feature type="domain" description="Isochorismatase-like" evidence="3">
    <location>
        <begin position="11"/>
        <end position="195"/>
    </location>
</feature>
<dbReference type="VEuPathDB" id="FungiDB:HMPREF1541_10082"/>
<dbReference type="PANTHER" id="PTHR43540:SF9">
    <property type="entry name" value="FAMILY HYDROLASE, PUTATIVE (AFU_ORTHOLOGUE AFUA_2G08700)-RELATED"/>
    <property type="match status" value="1"/>
</dbReference>
<dbReference type="InterPro" id="IPR000868">
    <property type="entry name" value="Isochorismatase-like_dom"/>
</dbReference>
<dbReference type="Gene3D" id="3.40.50.850">
    <property type="entry name" value="Isochorismatase-like"/>
    <property type="match status" value="1"/>
</dbReference>
<dbReference type="InterPro" id="IPR036380">
    <property type="entry name" value="Isochorismatase-like_sf"/>
</dbReference>
<evidence type="ECO:0000256" key="2">
    <source>
        <dbReference type="ARBA" id="ARBA00022801"/>
    </source>
</evidence>
<gene>
    <name evidence="4" type="ORF">HMPREF1541_10082</name>
</gene>
<dbReference type="SUPFAM" id="SSF52499">
    <property type="entry name" value="Isochorismatase-like hydrolases"/>
    <property type="match status" value="1"/>
</dbReference>
<dbReference type="eggNOG" id="ENOG502SK2F">
    <property type="taxonomic scope" value="Eukaryota"/>
</dbReference>
<proteinExistence type="inferred from homology"/>
<organism evidence="4 5">
    <name type="scientific">Cyphellophora europaea (strain CBS 101466)</name>
    <name type="common">Phialophora europaea</name>
    <dbReference type="NCBI Taxonomy" id="1220924"/>
    <lineage>
        <taxon>Eukaryota</taxon>
        <taxon>Fungi</taxon>
        <taxon>Dikarya</taxon>
        <taxon>Ascomycota</taxon>
        <taxon>Pezizomycotina</taxon>
        <taxon>Eurotiomycetes</taxon>
        <taxon>Chaetothyriomycetidae</taxon>
        <taxon>Chaetothyriales</taxon>
        <taxon>Cyphellophoraceae</taxon>
        <taxon>Cyphellophora</taxon>
    </lineage>
</organism>
<evidence type="ECO:0000313" key="4">
    <source>
        <dbReference type="EMBL" id="ETN45205.1"/>
    </source>
</evidence>